<dbReference type="EMBL" id="KZ819990">
    <property type="protein sequence ID" value="PWN49926.1"/>
    <property type="molecule type" value="Genomic_DNA"/>
</dbReference>
<keyword evidence="2" id="KW-1185">Reference proteome</keyword>
<gene>
    <name evidence="1" type="ORF">IE53DRAFT_369356</name>
</gene>
<dbReference type="Proteomes" id="UP000245626">
    <property type="component" value="Unassembled WGS sequence"/>
</dbReference>
<reference evidence="1 2" key="1">
    <citation type="journal article" date="2018" name="Mol. Biol. Evol.">
        <title>Broad Genomic Sampling Reveals a Smut Pathogenic Ancestry of the Fungal Clade Ustilaginomycotina.</title>
        <authorList>
            <person name="Kijpornyongpan T."/>
            <person name="Mondo S.J."/>
            <person name="Barry K."/>
            <person name="Sandor L."/>
            <person name="Lee J."/>
            <person name="Lipzen A."/>
            <person name="Pangilinan J."/>
            <person name="LaButti K."/>
            <person name="Hainaut M."/>
            <person name="Henrissat B."/>
            <person name="Grigoriev I.V."/>
            <person name="Spatafora J.W."/>
            <person name="Aime M.C."/>
        </authorList>
    </citation>
    <scope>NUCLEOTIDE SEQUENCE [LARGE SCALE GENOMIC DNA]</scope>
    <source>
        <strain evidence="1 2">SA 807</strain>
    </source>
</reference>
<protein>
    <submittedName>
        <fullName evidence="1">Uncharacterized protein</fullName>
    </submittedName>
</protein>
<proteinExistence type="predicted"/>
<sequence length="1318" mass="141339">MYSTTEDHLARRPSFAALEPSRASIAPSFSSSSSSSAYPLRRCHKVSRENQASSSSISTFAAPTPASEELPRSASRAGSISTLWSSADVPFCLDPRVVRMEPYSSSSGSFATSSRQGWRGPSEVSISSSSRSGSESSIAIVEEIRDEGRGAGFKYEVEYFPPSPPRRRSSSLSFTCASSGEPSHQPPRQSQNPGLYPGPVRRDESVCSMPVTVSYGSGLTHGLASPLPSPTASTRDTERSKPVGSPMLNSNVSMRQGTPRGELYAKADEIFRRDYSIASPPALPDGKNGYVSQHQAQRDSFTTSISGTEPDLSECSLGGSSHSYSQSNSSSNASSADSSYFPEPEEASGSWCSGGAPNRGSLQSSETSSSFQRDQTPTQEQPKNFGIGASGKDSAGRAGLPLSNSGSPRGFASRHSARPRTAETESPQGSPNRKAVKGPPHPIKVGRPMTTQAVFATESPILLQPQVSPRALSPPVQTSSKQPPTVGSKLRARALSTSKLRPSSPWKAFGADVPALPKRPSNAEMRPATAQVDGEEARRGSRFRSRTVGEADRAVSLQAPPRNIVDEPSAVPSAPLLLHQRMRRPSKAGTTSSSINSAKSFLQTPTPKSSNFSLASSNITSAPTTPKSPARLNTATKNKPTAGSGWASYLGSGLTLHIDQDGHRQAQMSMIYLSYDPFGSPETLVEGLEVRKSTPKRPKSRSDKDNESEQVGVLEFGQGAEQKRGWVFSSAHGEASPILRHLSIGDDTKADLLTRQAALSLGENGIFEVSGHERKGQVAWKFVYRVEDCFSGDGTAIIGEKQLFPVTFSCSATLLDPKRARKSRILNMVRKQVVSNLVSTPVQGSPASAKTELSDSVIPSPASGRMLPRKPSHAHSLAQSRRTSSRQTSYNDSWSPASAPQRLDQSAVQVPPNLPPGVVPFRLPRSAHSISSTNSSSMSHSQPSTPATPETIPDALPPRSKMQASPMDSKYGQHLERPDNCVIVRRSRGHSLGEASRAFPLGQASEETATKTLRVQQSSMTLQERSGMDMVGARSPAKSLVGKKLVPITLPPEFRQRPRIDPAQLEAHRKYSSQNLHSEAQAALSSMQVPPVPVAIPEVHAQAKAGSGRKRSNTTSAPRPPTASEAIKLEYLAREAAISSTKVENIQLSPEPGYRRTRCTATLAPSAFADEGRSRRQRSRTSGNGDELKDNRPFTADAWSCYPPMRDISVPSGGSLGLELSHDHPIFSKRFAQPLADRMEVRPTTASSKRDCIILDGAPAEGVLTLQDAFQPSPLPLPPRKMNRPRTAQNICPTNDADTGRPIRAAALVNFSPPMLHD</sequence>
<name>A0ACD0NVW4_9BASI</name>
<evidence type="ECO:0000313" key="2">
    <source>
        <dbReference type="Proteomes" id="UP000245626"/>
    </source>
</evidence>
<evidence type="ECO:0000313" key="1">
    <source>
        <dbReference type="EMBL" id="PWN49926.1"/>
    </source>
</evidence>
<accession>A0ACD0NVW4</accession>
<organism evidence="1 2">
    <name type="scientific">Violaceomyces palustris</name>
    <dbReference type="NCBI Taxonomy" id="1673888"/>
    <lineage>
        <taxon>Eukaryota</taxon>
        <taxon>Fungi</taxon>
        <taxon>Dikarya</taxon>
        <taxon>Basidiomycota</taxon>
        <taxon>Ustilaginomycotina</taxon>
        <taxon>Ustilaginomycetes</taxon>
        <taxon>Violaceomycetales</taxon>
        <taxon>Violaceomycetaceae</taxon>
        <taxon>Violaceomyces</taxon>
    </lineage>
</organism>